<gene>
    <name evidence="1" type="ORF">SAMN04487949_3820</name>
</gene>
<dbReference type="AlphaFoldDB" id="A0A1H0A414"/>
<sequence>MTAFDDYDCQHCGETYRALDGSNAVATGYCSPRCESGGKGL</sequence>
<dbReference type="EMBL" id="FNHL01000009">
    <property type="protein sequence ID" value="SDN28175.1"/>
    <property type="molecule type" value="Genomic_DNA"/>
</dbReference>
<name>A0A1H0A414_9EURY</name>
<evidence type="ECO:0000313" key="2">
    <source>
        <dbReference type="Proteomes" id="UP000199451"/>
    </source>
</evidence>
<keyword evidence="2" id="KW-1185">Reference proteome</keyword>
<reference evidence="2" key="1">
    <citation type="submission" date="2016-10" db="EMBL/GenBank/DDBJ databases">
        <authorList>
            <person name="Varghese N."/>
            <person name="Submissions S."/>
        </authorList>
    </citation>
    <scope>NUCLEOTIDE SEQUENCE [LARGE SCALE GENOMIC DNA]</scope>
    <source>
        <strain evidence="2">CGMCC 1.10119</strain>
    </source>
</reference>
<protein>
    <submittedName>
        <fullName evidence="1">Uncharacterized protein</fullName>
    </submittedName>
</protein>
<organism evidence="1 2">
    <name type="scientific">Halogranum gelatinilyticum</name>
    <dbReference type="NCBI Taxonomy" id="660521"/>
    <lineage>
        <taxon>Archaea</taxon>
        <taxon>Methanobacteriati</taxon>
        <taxon>Methanobacteriota</taxon>
        <taxon>Stenosarchaea group</taxon>
        <taxon>Halobacteria</taxon>
        <taxon>Halobacteriales</taxon>
        <taxon>Haloferacaceae</taxon>
    </lineage>
</organism>
<dbReference type="RefSeq" id="WP_280140470.1">
    <property type="nucleotide sequence ID" value="NZ_FNHL01000009.1"/>
</dbReference>
<dbReference type="Proteomes" id="UP000199451">
    <property type="component" value="Unassembled WGS sequence"/>
</dbReference>
<proteinExistence type="predicted"/>
<accession>A0A1H0A414</accession>
<evidence type="ECO:0000313" key="1">
    <source>
        <dbReference type="EMBL" id="SDN28175.1"/>
    </source>
</evidence>